<keyword evidence="3 5" id="KW-1133">Transmembrane helix</keyword>
<feature type="transmembrane region" description="Helical" evidence="5">
    <location>
        <begin position="67"/>
        <end position="88"/>
    </location>
</feature>
<accession>A0ABX7WMZ2</accession>
<dbReference type="InterPro" id="IPR010432">
    <property type="entry name" value="RDD"/>
</dbReference>
<evidence type="ECO:0000256" key="1">
    <source>
        <dbReference type="ARBA" id="ARBA00004141"/>
    </source>
</evidence>
<reference evidence="7 8" key="1">
    <citation type="submission" date="2021-04" db="EMBL/GenBank/DDBJ databases">
        <title>Genomics, taxonomy and metabolism of representatives of sulfur bacteria of the genus Thiothrix: Thiothrix fructosivorans QT, Thiothrix unzii A1T and three new species, Thiothrix subterranea sp. nov., Thiothrix litoralis sp. nov. and 'Candidatus Thiothrix anitrata' sp. nov.</title>
        <authorList>
            <person name="Ravin N.V."/>
            <person name="Smolyakov D."/>
            <person name="Rudenko T.S."/>
            <person name="Mardanov A.V."/>
            <person name="Beletsky A.V."/>
            <person name="Markov N.D."/>
            <person name="Fomenkov A.I."/>
            <person name="Roberts R.J."/>
            <person name="Karnachuk O.V."/>
            <person name="Novikov A."/>
            <person name="Grabovich M.Y."/>
        </authorList>
    </citation>
    <scope>NUCLEOTIDE SEQUENCE [LARGE SCALE GENOMIC DNA]</scope>
    <source>
        <strain evidence="7 8">AS</strain>
    </source>
</reference>
<organism evidence="7 8">
    <name type="scientific">Thiothrix litoralis</name>
    <dbReference type="NCBI Taxonomy" id="2891210"/>
    <lineage>
        <taxon>Bacteria</taxon>
        <taxon>Pseudomonadati</taxon>
        <taxon>Pseudomonadota</taxon>
        <taxon>Gammaproteobacteria</taxon>
        <taxon>Thiotrichales</taxon>
        <taxon>Thiotrichaceae</taxon>
        <taxon>Thiothrix</taxon>
    </lineage>
</organism>
<gene>
    <name evidence="7" type="ORF">J9253_11825</name>
</gene>
<evidence type="ECO:0000256" key="2">
    <source>
        <dbReference type="ARBA" id="ARBA00022692"/>
    </source>
</evidence>
<dbReference type="Proteomes" id="UP000672039">
    <property type="component" value="Chromosome"/>
</dbReference>
<comment type="subcellular location">
    <subcellularLocation>
        <location evidence="1">Membrane</location>
        <topology evidence="1">Multi-pass membrane protein</topology>
    </subcellularLocation>
</comment>
<name>A0ABX7WMZ2_9GAMM</name>
<evidence type="ECO:0000259" key="6">
    <source>
        <dbReference type="Pfam" id="PF06271"/>
    </source>
</evidence>
<dbReference type="RefSeq" id="WP_210221181.1">
    <property type="nucleotide sequence ID" value="NZ_CP072801.1"/>
</dbReference>
<keyword evidence="4 5" id="KW-0472">Membrane</keyword>
<evidence type="ECO:0000256" key="3">
    <source>
        <dbReference type="ARBA" id="ARBA00022989"/>
    </source>
</evidence>
<proteinExistence type="predicted"/>
<feature type="transmembrane region" description="Helical" evidence="5">
    <location>
        <begin position="38"/>
        <end position="60"/>
    </location>
</feature>
<keyword evidence="2 5" id="KW-0812">Transmembrane</keyword>
<keyword evidence="8" id="KW-1185">Reference proteome</keyword>
<evidence type="ECO:0000256" key="5">
    <source>
        <dbReference type="SAM" id="Phobius"/>
    </source>
</evidence>
<evidence type="ECO:0000313" key="7">
    <source>
        <dbReference type="EMBL" id="QTR44725.1"/>
    </source>
</evidence>
<feature type="domain" description="RDD" evidence="6">
    <location>
        <begin position="25"/>
        <end position="97"/>
    </location>
</feature>
<dbReference type="Pfam" id="PF06271">
    <property type="entry name" value="RDD"/>
    <property type="match status" value="1"/>
</dbReference>
<sequence length="102" mass="11156">MKMNNPISTPARGYFASQLGGFPSAKVGMRLLALAFDWLLVGLLLVLVLLLVFGQAWLLYHVSYTDSALYLVVVTVPLAYFGGFWGLLGATPGKLLLLPWLE</sequence>
<evidence type="ECO:0000256" key="4">
    <source>
        <dbReference type="ARBA" id="ARBA00023136"/>
    </source>
</evidence>
<dbReference type="EMBL" id="CP072801">
    <property type="protein sequence ID" value="QTR44725.1"/>
    <property type="molecule type" value="Genomic_DNA"/>
</dbReference>
<protein>
    <submittedName>
        <fullName evidence="7">RDD family protein</fullName>
    </submittedName>
</protein>
<evidence type="ECO:0000313" key="8">
    <source>
        <dbReference type="Proteomes" id="UP000672039"/>
    </source>
</evidence>